<keyword evidence="5" id="KW-0808">Transferase</keyword>
<dbReference type="Proteomes" id="UP001597483">
    <property type="component" value="Unassembled WGS sequence"/>
</dbReference>
<dbReference type="PANTHER" id="PTHR23028">
    <property type="entry name" value="ACETYLTRANSFERASE"/>
    <property type="match status" value="1"/>
</dbReference>
<evidence type="ECO:0000256" key="2">
    <source>
        <dbReference type="SAM" id="Phobius"/>
    </source>
</evidence>
<accession>A0ABW5H2L5</accession>
<feature type="transmembrane region" description="Helical" evidence="2">
    <location>
        <begin position="267"/>
        <end position="287"/>
    </location>
</feature>
<feature type="compositionally biased region" description="Polar residues" evidence="1">
    <location>
        <begin position="1"/>
        <end position="16"/>
    </location>
</feature>
<protein>
    <submittedName>
        <fullName evidence="5">Acyltransferase family protein</fullName>
        <ecNumber evidence="5">2.3.1.-</ecNumber>
    </submittedName>
</protein>
<reference evidence="6" key="1">
    <citation type="journal article" date="2019" name="Int. J. Syst. Evol. Microbiol.">
        <title>The Global Catalogue of Microorganisms (GCM) 10K type strain sequencing project: providing services to taxonomists for standard genome sequencing and annotation.</title>
        <authorList>
            <consortium name="The Broad Institute Genomics Platform"/>
            <consortium name="The Broad Institute Genome Sequencing Center for Infectious Disease"/>
            <person name="Wu L."/>
            <person name="Ma J."/>
        </authorList>
    </citation>
    <scope>NUCLEOTIDE SEQUENCE [LARGE SCALE GENOMIC DNA]</scope>
    <source>
        <strain evidence="6">CGMCC 4.7641</strain>
    </source>
</reference>
<evidence type="ECO:0000259" key="3">
    <source>
        <dbReference type="Pfam" id="PF01757"/>
    </source>
</evidence>
<keyword evidence="6" id="KW-1185">Reference proteome</keyword>
<feature type="transmembrane region" description="Helical" evidence="2">
    <location>
        <begin position="241"/>
        <end position="261"/>
    </location>
</feature>
<feature type="domain" description="Acyltransferase 3" evidence="3">
    <location>
        <begin position="27"/>
        <end position="354"/>
    </location>
</feature>
<name>A0ABW5H2L5_9PSEU</name>
<organism evidence="5 6">
    <name type="scientific">Amycolatopsis silviterrae</name>
    <dbReference type="NCBI Taxonomy" id="1656914"/>
    <lineage>
        <taxon>Bacteria</taxon>
        <taxon>Bacillati</taxon>
        <taxon>Actinomycetota</taxon>
        <taxon>Actinomycetes</taxon>
        <taxon>Pseudonocardiales</taxon>
        <taxon>Pseudonocardiaceae</taxon>
        <taxon>Amycolatopsis</taxon>
    </lineage>
</organism>
<evidence type="ECO:0000256" key="1">
    <source>
        <dbReference type="SAM" id="MobiDB-lite"/>
    </source>
</evidence>
<evidence type="ECO:0000313" key="6">
    <source>
        <dbReference type="Proteomes" id="UP001597483"/>
    </source>
</evidence>
<feature type="transmembrane region" description="Helical" evidence="2">
    <location>
        <begin position="334"/>
        <end position="355"/>
    </location>
</feature>
<feature type="transmembrane region" description="Helical" evidence="2">
    <location>
        <begin position="157"/>
        <end position="177"/>
    </location>
</feature>
<dbReference type="Pfam" id="PF19040">
    <property type="entry name" value="SGNH"/>
    <property type="match status" value="1"/>
</dbReference>
<feature type="transmembrane region" description="Helical" evidence="2">
    <location>
        <begin position="184"/>
        <end position="205"/>
    </location>
</feature>
<dbReference type="EC" id="2.3.1.-" evidence="5"/>
<keyword evidence="2" id="KW-1133">Transmembrane helix</keyword>
<sequence>MDTGTLSGPVRPSQSPGGERRPAFRPDIQALRAVAVGLVVLNHLWPARLSGGYVGVDVFFVISGFLISSHLIREVASTGRIRLARFYARRVRRLLPAAFLVLAFILVAAYLLMPFPRWEANAQEAVASALYWENWLLAAHSVDYSHLTDSASLSQHYWSLSVEEQFYLCWPLLLLLLFKIRARWARLAGVVVVGAASLGFSIWFTDVSKSQAYFVTPVRVWEFALGAVLAFGGAKFVLPRIAANLASLAGFAAIAVAAVLFDGQTAFPGATALLPAVGTALVILAGAREGRQWHTPLSSSPPVQWLGNVSYSLYLWHWPLILLAPFAFPDALAAGALTWQVKLGVVAASLLAAYASKRLVEDPVRTWRPLSRATGMTFASMAAGMLVVCVAAGGLTWTYQRHVDQAAREVTAERDSPCHGARALMAGSGCEDPFGPAKTVEMGPANRYYTAPADCPPLMSQYSASDGTKTTTKCDFSQGAANPTVVWLVGDSHAQQWQGPLLSIARKNHWLLYTSYLGGCPFAGIRAVQYGRETVADQRCMSWTKSMTGEIAATRPAYVFTSFYSRHEPAQDHSGRSQAEQYQEGLNAYWSKWTAAGATVFVLADPPLNGLVRPNDCVLLNPDDPRQCAVDRSVAQPPDPLTAAAKASTDPKVRLLDLTDYFCDQRRCYAVIGNVVVYYDPNHLNLDYSLSLDRVIAQAAGIPG</sequence>
<feature type="region of interest" description="Disordered" evidence="1">
    <location>
        <begin position="1"/>
        <end position="22"/>
    </location>
</feature>
<keyword evidence="2" id="KW-0812">Transmembrane</keyword>
<proteinExistence type="predicted"/>
<feature type="domain" description="SGNH" evidence="4">
    <location>
        <begin position="470"/>
        <end position="697"/>
    </location>
</feature>
<feature type="transmembrane region" description="Helical" evidence="2">
    <location>
        <begin position="53"/>
        <end position="73"/>
    </location>
</feature>
<evidence type="ECO:0000259" key="4">
    <source>
        <dbReference type="Pfam" id="PF19040"/>
    </source>
</evidence>
<comment type="caution">
    <text evidence="5">The sequence shown here is derived from an EMBL/GenBank/DDBJ whole genome shotgun (WGS) entry which is preliminary data.</text>
</comment>
<dbReference type="RefSeq" id="WP_378302167.1">
    <property type="nucleotide sequence ID" value="NZ_JBHUKS010000005.1"/>
</dbReference>
<dbReference type="InterPro" id="IPR050879">
    <property type="entry name" value="Acyltransferase_3"/>
</dbReference>
<gene>
    <name evidence="5" type="ORF">ACFSVL_08560</name>
</gene>
<feature type="transmembrane region" description="Helical" evidence="2">
    <location>
        <begin position="94"/>
        <end position="113"/>
    </location>
</feature>
<evidence type="ECO:0000313" key="5">
    <source>
        <dbReference type="EMBL" id="MFD2467440.1"/>
    </source>
</evidence>
<dbReference type="PANTHER" id="PTHR23028:SF53">
    <property type="entry name" value="ACYL_TRANSF_3 DOMAIN-CONTAINING PROTEIN"/>
    <property type="match status" value="1"/>
</dbReference>
<feature type="transmembrane region" description="Helical" evidence="2">
    <location>
        <begin position="376"/>
        <end position="399"/>
    </location>
</feature>
<dbReference type="InterPro" id="IPR043968">
    <property type="entry name" value="SGNH"/>
</dbReference>
<feature type="transmembrane region" description="Helical" evidence="2">
    <location>
        <begin position="308"/>
        <end position="328"/>
    </location>
</feature>
<keyword evidence="5" id="KW-0012">Acyltransferase</keyword>
<dbReference type="Pfam" id="PF01757">
    <property type="entry name" value="Acyl_transf_3"/>
    <property type="match status" value="1"/>
</dbReference>
<dbReference type="GO" id="GO:0016746">
    <property type="term" value="F:acyltransferase activity"/>
    <property type="evidence" value="ECO:0007669"/>
    <property type="project" value="UniProtKB-KW"/>
</dbReference>
<dbReference type="EMBL" id="JBHUKS010000005">
    <property type="protein sequence ID" value="MFD2467440.1"/>
    <property type="molecule type" value="Genomic_DNA"/>
</dbReference>
<dbReference type="InterPro" id="IPR002656">
    <property type="entry name" value="Acyl_transf_3_dom"/>
</dbReference>
<feature type="transmembrane region" description="Helical" evidence="2">
    <location>
        <begin position="211"/>
        <end position="234"/>
    </location>
</feature>
<keyword evidence="2" id="KW-0472">Membrane</keyword>